<feature type="non-terminal residue" evidence="1">
    <location>
        <position position="60"/>
    </location>
</feature>
<dbReference type="AlphaFoldDB" id="A0A812UII2"/>
<proteinExistence type="predicted"/>
<dbReference type="Proteomes" id="UP000601435">
    <property type="component" value="Unassembled WGS sequence"/>
</dbReference>
<reference evidence="1" key="1">
    <citation type="submission" date="2021-02" db="EMBL/GenBank/DDBJ databases">
        <authorList>
            <person name="Dougan E. K."/>
            <person name="Rhodes N."/>
            <person name="Thang M."/>
            <person name="Chan C."/>
        </authorList>
    </citation>
    <scope>NUCLEOTIDE SEQUENCE</scope>
</reference>
<gene>
    <name evidence="1" type="ORF">SNEC2469_LOCUS16465</name>
</gene>
<evidence type="ECO:0000313" key="1">
    <source>
        <dbReference type="EMBL" id="CAE7566038.1"/>
    </source>
</evidence>
<feature type="non-terminal residue" evidence="1">
    <location>
        <position position="1"/>
    </location>
</feature>
<dbReference type="EMBL" id="CAJNJA010026811">
    <property type="protein sequence ID" value="CAE7566038.1"/>
    <property type="molecule type" value="Genomic_DNA"/>
</dbReference>
<keyword evidence="2" id="KW-1185">Reference proteome</keyword>
<organism evidence="1 2">
    <name type="scientific">Symbiodinium necroappetens</name>
    <dbReference type="NCBI Taxonomy" id="1628268"/>
    <lineage>
        <taxon>Eukaryota</taxon>
        <taxon>Sar</taxon>
        <taxon>Alveolata</taxon>
        <taxon>Dinophyceae</taxon>
        <taxon>Suessiales</taxon>
        <taxon>Symbiodiniaceae</taxon>
        <taxon>Symbiodinium</taxon>
    </lineage>
</organism>
<evidence type="ECO:0000313" key="2">
    <source>
        <dbReference type="Proteomes" id="UP000601435"/>
    </source>
</evidence>
<accession>A0A812UII2</accession>
<sequence length="60" mass="6662">GLDRLRKGRCGLQEVGQAQPYAPLQPGYGRKIRRGLRPGIEILGHGARDWCSRCCRGAQE</sequence>
<protein>
    <submittedName>
        <fullName evidence="1">Uncharacterized protein</fullName>
    </submittedName>
</protein>
<comment type="caution">
    <text evidence="1">The sequence shown here is derived from an EMBL/GenBank/DDBJ whole genome shotgun (WGS) entry which is preliminary data.</text>
</comment>
<name>A0A812UII2_9DINO</name>